<dbReference type="RefSeq" id="XP_008616106.1">
    <property type="nucleotide sequence ID" value="XM_008617884.1"/>
</dbReference>
<feature type="domain" description="Protein kinase" evidence="4">
    <location>
        <begin position="818"/>
        <end position="1094"/>
    </location>
</feature>
<dbReference type="Gene3D" id="1.10.510.10">
    <property type="entry name" value="Transferase(Phosphotransferase) domain 1"/>
    <property type="match status" value="1"/>
</dbReference>
<dbReference type="SUPFAM" id="SSF48403">
    <property type="entry name" value="Ankyrin repeat"/>
    <property type="match status" value="3"/>
</dbReference>
<dbReference type="Pfam" id="PF12796">
    <property type="entry name" value="Ank_2"/>
    <property type="match status" value="7"/>
</dbReference>
<dbReference type="STRING" id="1156394.T0RE24"/>
<name>T0RE24_SAPDV</name>
<keyword evidence="6" id="KW-1185">Reference proteome</keyword>
<keyword evidence="1" id="KW-0677">Repeat</keyword>
<protein>
    <submittedName>
        <fullName evidence="5">TKL protein kinase</fullName>
    </submittedName>
</protein>
<feature type="repeat" description="ANK" evidence="3">
    <location>
        <begin position="681"/>
        <end position="709"/>
    </location>
</feature>
<dbReference type="GO" id="GO:0005737">
    <property type="term" value="C:cytoplasm"/>
    <property type="evidence" value="ECO:0007669"/>
    <property type="project" value="TreeGrafter"/>
</dbReference>
<sequence length="1102" mass="117125">MTTDKERELLRAARAGDVAAVASLLDDGVDANCSDGVYTPLRFAACFDQMDVIRLLIDRGANMEACTAKGESLLLCAAQSNQLELVAFLLEKNANLDATDAVGNTALMAAEENGRLQVAQLLRDHKRQRDETYALCTALRAKHWNVVNNLLQRGVHDINLCDTDGTPLLHLVVETQNISLLERLLQVPGLDFNAVDATGRTAVAAAITTHNTEAVTLLLMQTIARVDLLSDCPLRTLAQTYVFGAALRHAAARGHSDTVSYVLRLGVSPTTATEDGETPLHIAAAHGQDGIVAQLLDENVLLAMRRDQKGNVPLHVAAAHGHTTIVTRLLDVAADATNAVNHAGATPLLLAATGGHADAVAALLTAETATSCRILGGTGLLHASARSGSERVVALVLPHCRVLDATDEKGRTPLHLAAASGHAAVAQCLLKNGADPTVRTEEEKATVLMVAAAEDHAAVVDALLAHLVRSISDPQSHNDLKRACERLKSSLAHLDARNSSGKSAAELSSGAVLQRLSDCAASLASDLAHVRKAMQTKETALAQAVATSEWAVAAALLQEGVALVLPADKTENAMRAALESQDKELIQALVQADKSALLQSLKQTPAQLQHEMALMTLVAAVTCDNVPLVIELLRTALSRPLNLVSSSGPSPLHVAAKRASLGMLYVLLTKDLANINAANEEGFTALAIAVREGRSDVAALLLNVGADVSTPLPDHTPLLHLAITTGSSLHLLELLLSALRIDLNQTDKDGYTALAKAVVVGHEAATTRLIENGANVWTLLPTGQTLLAAAIQHHQHAIATELYARMYPGPAEASMVDVDMGDRIARQGGVDVYKATYAGKTVVLKGPRFPNKHVVGALHCEAQEMQGCTSPYVQPLIGILDNGSFSPLVTLPNGDALYSPTMVIEYMDGGDLHETLEKTRFGRDVLVPVSTVDVALVLAYALRDLHRLGKVHRDVKSLNIFLSTEYYIRLGDLGSARTLDGDCMTSNVGTKLWIAPEVVRVGLGGNGREYGPPADIYSFGVVLTELDTRETPYADVDDKSSIPDQVRDGKLRPKMSNDCAPWLRTLADQCLAHDPADRPTADNIIATLLAHRQEATKATSPP</sequence>
<dbReference type="PANTHER" id="PTHR24198">
    <property type="entry name" value="ANKYRIN REPEAT AND PROTEIN KINASE DOMAIN-CONTAINING PROTEIN"/>
    <property type="match status" value="1"/>
</dbReference>
<reference evidence="5 6" key="1">
    <citation type="submission" date="2012-04" db="EMBL/GenBank/DDBJ databases">
        <title>The Genome Sequence of Saprolegnia declina VS20.</title>
        <authorList>
            <consortium name="The Broad Institute Genome Sequencing Platform"/>
            <person name="Russ C."/>
            <person name="Nusbaum C."/>
            <person name="Tyler B."/>
            <person name="van West P."/>
            <person name="Dieguez-Uribeondo J."/>
            <person name="de Bruijn I."/>
            <person name="Tripathy S."/>
            <person name="Jiang R."/>
            <person name="Young S.K."/>
            <person name="Zeng Q."/>
            <person name="Gargeya S."/>
            <person name="Fitzgerald M."/>
            <person name="Haas B."/>
            <person name="Abouelleil A."/>
            <person name="Alvarado L."/>
            <person name="Arachchi H.M."/>
            <person name="Berlin A."/>
            <person name="Chapman S.B."/>
            <person name="Goldberg J."/>
            <person name="Griggs A."/>
            <person name="Gujja S."/>
            <person name="Hansen M."/>
            <person name="Howarth C."/>
            <person name="Imamovic A."/>
            <person name="Larimer J."/>
            <person name="McCowen C."/>
            <person name="Montmayeur A."/>
            <person name="Murphy C."/>
            <person name="Neiman D."/>
            <person name="Pearson M."/>
            <person name="Priest M."/>
            <person name="Roberts A."/>
            <person name="Saif S."/>
            <person name="Shea T."/>
            <person name="Sisk P."/>
            <person name="Sykes S."/>
            <person name="Wortman J."/>
            <person name="Nusbaum C."/>
            <person name="Birren B."/>
        </authorList>
    </citation>
    <scope>NUCLEOTIDE SEQUENCE [LARGE SCALE GENOMIC DNA]</scope>
    <source>
        <strain evidence="5 6">VS20</strain>
    </source>
</reference>
<gene>
    <name evidence="5" type="ORF">SDRG_11830</name>
</gene>
<dbReference type="PROSITE" id="PS50011">
    <property type="entry name" value="PROTEIN_KINASE_DOM"/>
    <property type="match status" value="1"/>
</dbReference>
<evidence type="ECO:0000259" key="4">
    <source>
        <dbReference type="PROSITE" id="PS50011"/>
    </source>
</evidence>
<evidence type="ECO:0000313" key="6">
    <source>
        <dbReference type="Proteomes" id="UP000030762"/>
    </source>
</evidence>
<dbReference type="AlphaFoldDB" id="T0RE24"/>
<feature type="repeat" description="ANK" evidence="3">
    <location>
        <begin position="36"/>
        <end position="68"/>
    </location>
</feature>
<feature type="repeat" description="ANK" evidence="3">
    <location>
        <begin position="647"/>
        <end position="680"/>
    </location>
</feature>
<accession>T0RE24</accession>
<dbReference type="PANTHER" id="PTHR24198:SF165">
    <property type="entry name" value="ANKYRIN REPEAT-CONTAINING PROTEIN-RELATED"/>
    <property type="match status" value="1"/>
</dbReference>
<dbReference type="Pfam" id="PF00069">
    <property type="entry name" value="Pkinase"/>
    <property type="match status" value="1"/>
</dbReference>
<dbReference type="PROSITE" id="PS50088">
    <property type="entry name" value="ANK_REPEAT"/>
    <property type="match status" value="7"/>
</dbReference>
<dbReference type="InterPro" id="IPR000719">
    <property type="entry name" value="Prot_kinase_dom"/>
</dbReference>
<dbReference type="eggNOG" id="KOG0193">
    <property type="taxonomic scope" value="Eukaryota"/>
</dbReference>
<dbReference type="EMBL" id="JH767175">
    <property type="protein sequence ID" value="EQC30513.1"/>
    <property type="molecule type" value="Genomic_DNA"/>
</dbReference>
<keyword evidence="5" id="KW-0808">Transferase</keyword>
<dbReference type="PRINTS" id="PR01415">
    <property type="entry name" value="ANKYRIN"/>
</dbReference>
<dbReference type="OMA" id="THNTEAV"/>
<dbReference type="SMART" id="SM00248">
    <property type="entry name" value="ANK"/>
    <property type="match status" value="20"/>
</dbReference>
<dbReference type="Proteomes" id="UP000030762">
    <property type="component" value="Unassembled WGS sequence"/>
</dbReference>
<dbReference type="InParanoid" id="T0RE24"/>
<dbReference type="VEuPathDB" id="FungiDB:SDRG_11830"/>
<keyword evidence="2 3" id="KW-0040">ANK repeat</keyword>
<dbReference type="GO" id="GO:0005524">
    <property type="term" value="F:ATP binding"/>
    <property type="evidence" value="ECO:0007669"/>
    <property type="project" value="InterPro"/>
</dbReference>
<dbReference type="SMART" id="SM00220">
    <property type="entry name" value="S_TKc"/>
    <property type="match status" value="1"/>
</dbReference>
<feature type="repeat" description="ANK" evidence="3">
    <location>
        <begin position="309"/>
        <end position="341"/>
    </location>
</feature>
<dbReference type="GO" id="GO:0004672">
    <property type="term" value="F:protein kinase activity"/>
    <property type="evidence" value="ECO:0007669"/>
    <property type="project" value="InterPro"/>
</dbReference>
<dbReference type="GeneID" id="19952557"/>
<dbReference type="Gene3D" id="1.25.40.20">
    <property type="entry name" value="Ankyrin repeat-containing domain"/>
    <property type="match status" value="6"/>
</dbReference>
<dbReference type="OrthoDB" id="6781668at2759"/>
<evidence type="ECO:0000256" key="1">
    <source>
        <dbReference type="ARBA" id="ARBA00022737"/>
    </source>
</evidence>
<organism evidence="5 6">
    <name type="scientific">Saprolegnia diclina (strain VS20)</name>
    <dbReference type="NCBI Taxonomy" id="1156394"/>
    <lineage>
        <taxon>Eukaryota</taxon>
        <taxon>Sar</taxon>
        <taxon>Stramenopiles</taxon>
        <taxon>Oomycota</taxon>
        <taxon>Saprolegniomycetes</taxon>
        <taxon>Saprolegniales</taxon>
        <taxon>Saprolegniaceae</taxon>
        <taxon>Saprolegnia</taxon>
    </lineage>
</organism>
<dbReference type="InterPro" id="IPR002110">
    <property type="entry name" value="Ankyrin_rpt"/>
</dbReference>
<feature type="repeat" description="ANK" evidence="3">
    <location>
        <begin position="409"/>
        <end position="441"/>
    </location>
</feature>
<evidence type="ECO:0000256" key="2">
    <source>
        <dbReference type="ARBA" id="ARBA00023043"/>
    </source>
</evidence>
<proteinExistence type="predicted"/>
<keyword evidence="5" id="KW-0418">Kinase</keyword>
<feature type="repeat" description="ANK" evidence="3">
    <location>
        <begin position="69"/>
        <end position="101"/>
    </location>
</feature>
<feature type="repeat" description="ANK" evidence="3">
    <location>
        <begin position="275"/>
        <end position="307"/>
    </location>
</feature>
<dbReference type="InterPro" id="IPR011009">
    <property type="entry name" value="Kinase-like_dom_sf"/>
</dbReference>
<dbReference type="InterPro" id="IPR036770">
    <property type="entry name" value="Ankyrin_rpt-contain_sf"/>
</dbReference>
<evidence type="ECO:0000256" key="3">
    <source>
        <dbReference type="PROSITE-ProRule" id="PRU00023"/>
    </source>
</evidence>
<dbReference type="eggNOG" id="KOG4177">
    <property type="taxonomic scope" value="Eukaryota"/>
</dbReference>
<dbReference type="PROSITE" id="PS50297">
    <property type="entry name" value="ANK_REP_REGION"/>
    <property type="match status" value="6"/>
</dbReference>
<dbReference type="SUPFAM" id="SSF56112">
    <property type="entry name" value="Protein kinase-like (PK-like)"/>
    <property type="match status" value="1"/>
</dbReference>
<evidence type="ECO:0000313" key="5">
    <source>
        <dbReference type="EMBL" id="EQC30513.1"/>
    </source>
</evidence>